<dbReference type="Pfam" id="PF06240">
    <property type="entry name" value="COXG"/>
    <property type="match status" value="1"/>
</dbReference>
<keyword evidence="2" id="KW-0472">Membrane</keyword>
<keyword evidence="4" id="KW-1185">Reference proteome</keyword>
<dbReference type="RefSeq" id="WP_152886857.1">
    <property type="nucleotide sequence ID" value="NZ_VJZD01000035.1"/>
</dbReference>
<feature type="compositionally biased region" description="Low complexity" evidence="1">
    <location>
        <begin position="141"/>
        <end position="151"/>
    </location>
</feature>
<feature type="region of interest" description="Disordered" evidence="1">
    <location>
        <begin position="141"/>
        <end position="268"/>
    </location>
</feature>
<comment type="caution">
    <text evidence="3">The sequence shown here is derived from an EMBL/GenBank/DDBJ whole genome shotgun (WGS) entry which is preliminary data.</text>
</comment>
<evidence type="ECO:0000256" key="2">
    <source>
        <dbReference type="SAM" id="Phobius"/>
    </source>
</evidence>
<feature type="compositionally biased region" description="Acidic residues" evidence="1">
    <location>
        <begin position="197"/>
        <end position="215"/>
    </location>
</feature>
<feature type="transmembrane region" description="Helical" evidence="2">
    <location>
        <begin position="276"/>
        <end position="295"/>
    </location>
</feature>
<evidence type="ECO:0000313" key="3">
    <source>
        <dbReference type="EMBL" id="MPY31915.1"/>
    </source>
</evidence>
<name>A0A5N8VD68_9ACTN</name>
<dbReference type="PANTHER" id="PTHR38588:SF1">
    <property type="entry name" value="BLL0334 PROTEIN"/>
    <property type="match status" value="1"/>
</dbReference>
<dbReference type="PANTHER" id="PTHR38588">
    <property type="entry name" value="BLL0334 PROTEIN"/>
    <property type="match status" value="1"/>
</dbReference>
<feature type="compositionally biased region" description="Low complexity" evidence="1">
    <location>
        <begin position="160"/>
        <end position="172"/>
    </location>
</feature>
<reference evidence="3 4" key="1">
    <citation type="submission" date="2019-07" db="EMBL/GenBank/DDBJ databases">
        <title>New species of Amycolatopsis and Streptomyces.</title>
        <authorList>
            <person name="Duangmal K."/>
            <person name="Teo W.F.A."/>
            <person name="Lipun K."/>
        </authorList>
    </citation>
    <scope>NUCLEOTIDE SEQUENCE [LARGE SCALE GENOMIC DNA]</scope>
    <source>
        <strain evidence="3 4">NBRC 109810</strain>
    </source>
</reference>
<protein>
    <submittedName>
        <fullName evidence="3">Carbon monoxide dehydrogenase subunit G</fullName>
    </submittedName>
</protein>
<dbReference type="AlphaFoldDB" id="A0A5N8VD68"/>
<organism evidence="3 4">
    <name type="scientific">Streptomyces adustus</name>
    <dbReference type="NCBI Taxonomy" id="1609272"/>
    <lineage>
        <taxon>Bacteria</taxon>
        <taxon>Bacillati</taxon>
        <taxon>Actinomycetota</taxon>
        <taxon>Actinomycetes</taxon>
        <taxon>Kitasatosporales</taxon>
        <taxon>Streptomycetaceae</taxon>
        <taxon>Streptomyces</taxon>
    </lineage>
</organism>
<dbReference type="Proteomes" id="UP000325849">
    <property type="component" value="Unassembled WGS sequence"/>
</dbReference>
<keyword evidence="2" id="KW-0812">Transmembrane</keyword>
<dbReference type="Gene3D" id="3.30.530.20">
    <property type="match status" value="1"/>
</dbReference>
<dbReference type="SUPFAM" id="SSF55961">
    <property type="entry name" value="Bet v1-like"/>
    <property type="match status" value="1"/>
</dbReference>
<dbReference type="OrthoDB" id="4350688at2"/>
<dbReference type="EMBL" id="VJZD01000035">
    <property type="protein sequence ID" value="MPY31915.1"/>
    <property type="molecule type" value="Genomic_DNA"/>
</dbReference>
<dbReference type="InterPro" id="IPR010419">
    <property type="entry name" value="CO_DH_gsu"/>
</dbReference>
<accession>A0A5N8VD68</accession>
<gene>
    <name evidence="3" type="ORF">FNH09_11630</name>
</gene>
<evidence type="ECO:0000313" key="4">
    <source>
        <dbReference type="Proteomes" id="UP000325849"/>
    </source>
</evidence>
<dbReference type="InterPro" id="IPR023393">
    <property type="entry name" value="START-like_dom_sf"/>
</dbReference>
<feature type="compositionally biased region" description="Low complexity" evidence="1">
    <location>
        <begin position="216"/>
        <end position="225"/>
    </location>
</feature>
<keyword evidence="2" id="KW-1133">Transmembrane helix</keyword>
<proteinExistence type="predicted"/>
<evidence type="ECO:0000256" key="1">
    <source>
        <dbReference type="SAM" id="MobiDB-lite"/>
    </source>
</evidence>
<sequence>MEHEVFVPVPAERLRATLADPARVARAVPGLQQDVGGEPGSGRLKVRIASHSITYRGSVRVSAREDGSYAVEGEATEARGSGVVTFALVLRVADTEGGATLAFAGTATADGRVAELPRTAVDAAVTRLLNRFAEGLGADGAAEAEPDAVAPQKPTPEPVEPTAEPVEPTHPVESAEPLGTPETKKPAESDEAVGSPEPEELTEPDEVAEPAEPEEAVAPLEPVTPMDSLEPPAEAAHARRTMIGRSAEEVDHAPPRGRYAPVPAPQTIAPNSTLRWAAPAAALVVASAIVVGRALRKRR</sequence>